<name>A0A1E7WUN9_9BURK</name>
<sequence>MLAGQAGGAMQETVDAIKRVGDIVEEINAATLTQSHTIRQVSGAISQMDQMTQQNAALVEETAAASASQRAQAEQLVQAVSVFKLAPGRSAR</sequence>
<dbReference type="PANTHER" id="PTHR43531:SF14">
    <property type="entry name" value="METHYL-ACCEPTING CHEMOTAXIS PROTEIN I-RELATED"/>
    <property type="match status" value="1"/>
</dbReference>
<evidence type="ECO:0000256" key="1">
    <source>
        <dbReference type="ARBA" id="ARBA00022481"/>
    </source>
</evidence>
<protein>
    <submittedName>
        <fullName evidence="3">Methyl-accepting chemotaxis protein III</fullName>
    </submittedName>
</protein>
<dbReference type="PANTHER" id="PTHR43531">
    <property type="entry name" value="PROTEIN ICFG"/>
    <property type="match status" value="1"/>
</dbReference>
<comment type="caution">
    <text evidence="3">The sequence shown here is derived from an EMBL/GenBank/DDBJ whole genome shotgun (WGS) entry which is preliminary data.</text>
</comment>
<evidence type="ECO:0000313" key="3">
    <source>
        <dbReference type="EMBL" id="OFA03458.1"/>
    </source>
</evidence>
<dbReference type="Gene3D" id="1.10.287.950">
    <property type="entry name" value="Methyl-accepting chemotaxis protein"/>
    <property type="match status" value="1"/>
</dbReference>
<evidence type="ECO:0000256" key="2">
    <source>
        <dbReference type="ARBA" id="ARBA00029447"/>
    </source>
</evidence>
<dbReference type="AlphaFoldDB" id="A0A1E7WUN9"/>
<dbReference type="PATRIC" id="fig|762836.4.peg.1912"/>
<dbReference type="Proteomes" id="UP000175989">
    <property type="component" value="Unassembled WGS sequence"/>
</dbReference>
<gene>
    <name evidence="3" type="primary">trg_6</name>
    <name evidence="3" type="ORF">DUPY_18400</name>
</gene>
<organism evidence="3 4">
    <name type="scientific">Duganella phyllosphaerae</name>
    <dbReference type="NCBI Taxonomy" id="762836"/>
    <lineage>
        <taxon>Bacteria</taxon>
        <taxon>Pseudomonadati</taxon>
        <taxon>Pseudomonadota</taxon>
        <taxon>Betaproteobacteria</taxon>
        <taxon>Burkholderiales</taxon>
        <taxon>Oxalobacteraceae</taxon>
        <taxon>Telluria group</taxon>
        <taxon>Duganella</taxon>
    </lineage>
</organism>
<dbReference type="OrthoDB" id="5441488at2"/>
<keyword evidence="1" id="KW-0488">Methylation</keyword>
<dbReference type="GO" id="GO:0005886">
    <property type="term" value="C:plasma membrane"/>
    <property type="evidence" value="ECO:0007669"/>
    <property type="project" value="TreeGrafter"/>
</dbReference>
<dbReference type="EMBL" id="LROM01000072">
    <property type="protein sequence ID" value="OFA03458.1"/>
    <property type="molecule type" value="Genomic_DNA"/>
</dbReference>
<accession>A0A1E7WUN9</accession>
<dbReference type="GO" id="GO:0006935">
    <property type="term" value="P:chemotaxis"/>
    <property type="evidence" value="ECO:0007669"/>
    <property type="project" value="TreeGrafter"/>
</dbReference>
<comment type="similarity">
    <text evidence="2">Belongs to the methyl-accepting chemotaxis (MCP) protein family.</text>
</comment>
<dbReference type="InterPro" id="IPR051310">
    <property type="entry name" value="MCP_chemotaxis"/>
</dbReference>
<evidence type="ECO:0000313" key="4">
    <source>
        <dbReference type="Proteomes" id="UP000175989"/>
    </source>
</evidence>
<reference evidence="4" key="1">
    <citation type="journal article" date="2016" name="Front. Microbiol.">
        <title>Molecular Keys to the Janthinobacterium and Duganella spp. Interaction with the Plant Pathogen Fusarium graminearum.</title>
        <authorList>
            <person name="Haack F.S."/>
            <person name="Poehlein A."/>
            <person name="Kroger C."/>
            <person name="Voigt C.A."/>
            <person name="Piepenbring M."/>
            <person name="Bode H.B."/>
            <person name="Daniel R."/>
            <person name="Schafer W."/>
            <person name="Streit W.R."/>
        </authorList>
    </citation>
    <scope>NUCLEOTIDE SEQUENCE [LARGE SCALE GENOMIC DNA]</scope>
    <source>
        <strain evidence="4">T54</strain>
    </source>
</reference>
<keyword evidence="4" id="KW-1185">Reference proteome</keyword>
<dbReference type="GO" id="GO:0004888">
    <property type="term" value="F:transmembrane signaling receptor activity"/>
    <property type="evidence" value="ECO:0007669"/>
    <property type="project" value="TreeGrafter"/>
</dbReference>
<dbReference type="SUPFAM" id="SSF58104">
    <property type="entry name" value="Methyl-accepting chemotaxis protein (MCP) signaling domain"/>
    <property type="match status" value="1"/>
</dbReference>
<proteinExistence type="inferred from homology"/>